<dbReference type="Pfam" id="PF00646">
    <property type="entry name" value="F-box"/>
    <property type="match status" value="1"/>
</dbReference>
<sequence>MAKLRGCTCILADSDDYNTNGHKRVKSNTTPDDRLSALPDFLILHILSFLSTEEVVKTCLLSKRWQFIWTGISKVDLSVHSSDPAKIRRFVDLVGRMVVMCRGLNKFAVNLNYEKCFASNVDFWVECVVKNKVKDITLICRGDDYELPQMLYSYSSLTNLTLYSCDLAPRGAIEWGSLKSLSIEGVKLLDCVMEKILGCPVLEILNLQECWGFDCLNICSPNLTTLVLVDFEDFGNEFVEILAPYLLDLSITEHVKGMRFGLKNVSSVVRANLEFVGLANDERDVYTSPNTMIYINQLFQSLQSVKELELGLQCIEV</sequence>
<evidence type="ECO:0000259" key="1">
    <source>
        <dbReference type="PROSITE" id="PS50181"/>
    </source>
</evidence>
<dbReference type="SUPFAM" id="SSF81383">
    <property type="entry name" value="F-box domain"/>
    <property type="match status" value="1"/>
</dbReference>
<proteinExistence type="predicted"/>
<keyword evidence="3" id="KW-1185">Reference proteome</keyword>
<accession>A0ABR0CQ05</accession>
<dbReference type="Pfam" id="PF24758">
    <property type="entry name" value="LRR_At5g56370"/>
    <property type="match status" value="1"/>
</dbReference>
<gene>
    <name evidence="2" type="ORF">RD792_014698</name>
</gene>
<name>A0ABR0CQ05_9LAMI</name>
<dbReference type="CDD" id="cd22160">
    <property type="entry name" value="F-box_AtFBL13-like"/>
    <property type="match status" value="1"/>
</dbReference>
<dbReference type="PANTHER" id="PTHR32212:SF373">
    <property type="entry name" value="F-BOX_LRR-REPEAT PROTEIN 25-LIKE"/>
    <property type="match status" value="1"/>
</dbReference>
<protein>
    <recommendedName>
        <fullName evidence="1">F-box domain-containing protein</fullName>
    </recommendedName>
</protein>
<dbReference type="InterPro" id="IPR053781">
    <property type="entry name" value="F-box_AtFBL13-like"/>
</dbReference>
<reference evidence="2 3" key="1">
    <citation type="journal article" date="2023" name="bioRxiv">
        <title>Genome report: Whole genome sequence and annotation of Penstemon davidsonii.</title>
        <authorList>
            <person name="Ostevik K.L."/>
            <person name="Alabady M."/>
            <person name="Zhang M."/>
            <person name="Rausher M.D."/>
        </authorList>
    </citation>
    <scope>NUCLEOTIDE SEQUENCE [LARGE SCALE GENOMIC DNA]</scope>
    <source>
        <strain evidence="2">DNT005</strain>
        <tissue evidence="2">Whole leaf</tissue>
    </source>
</reference>
<comment type="caution">
    <text evidence="2">The sequence shown here is derived from an EMBL/GenBank/DDBJ whole genome shotgun (WGS) entry which is preliminary data.</text>
</comment>
<dbReference type="SUPFAM" id="SSF52047">
    <property type="entry name" value="RNI-like"/>
    <property type="match status" value="1"/>
</dbReference>
<dbReference type="InterPro" id="IPR055411">
    <property type="entry name" value="LRR_FXL15/At3g58940/PEG3-like"/>
</dbReference>
<evidence type="ECO:0000313" key="2">
    <source>
        <dbReference type="EMBL" id="KAK4479187.1"/>
    </source>
</evidence>
<feature type="domain" description="F-box" evidence="1">
    <location>
        <begin position="32"/>
        <end position="68"/>
    </location>
</feature>
<dbReference type="InterPro" id="IPR036047">
    <property type="entry name" value="F-box-like_dom_sf"/>
</dbReference>
<dbReference type="InterPro" id="IPR032675">
    <property type="entry name" value="LRR_dom_sf"/>
</dbReference>
<organism evidence="2 3">
    <name type="scientific">Penstemon davidsonii</name>
    <dbReference type="NCBI Taxonomy" id="160366"/>
    <lineage>
        <taxon>Eukaryota</taxon>
        <taxon>Viridiplantae</taxon>
        <taxon>Streptophyta</taxon>
        <taxon>Embryophyta</taxon>
        <taxon>Tracheophyta</taxon>
        <taxon>Spermatophyta</taxon>
        <taxon>Magnoliopsida</taxon>
        <taxon>eudicotyledons</taxon>
        <taxon>Gunneridae</taxon>
        <taxon>Pentapetalae</taxon>
        <taxon>asterids</taxon>
        <taxon>lamiids</taxon>
        <taxon>Lamiales</taxon>
        <taxon>Plantaginaceae</taxon>
        <taxon>Cheloneae</taxon>
        <taxon>Penstemon</taxon>
    </lineage>
</organism>
<dbReference type="Proteomes" id="UP001291926">
    <property type="component" value="Unassembled WGS sequence"/>
</dbReference>
<dbReference type="InterPro" id="IPR001810">
    <property type="entry name" value="F-box_dom"/>
</dbReference>
<dbReference type="EMBL" id="JAYDYQ010002687">
    <property type="protein sequence ID" value="KAK4479187.1"/>
    <property type="molecule type" value="Genomic_DNA"/>
</dbReference>
<dbReference type="PANTHER" id="PTHR32212">
    <property type="entry name" value="CYCLIN-LIKE F-BOX"/>
    <property type="match status" value="1"/>
</dbReference>
<dbReference type="Gene3D" id="3.80.10.10">
    <property type="entry name" value="Ribonuclease Inhibitor"/>
    <property type="match status" value="1"/>
</dbReference>
<dbReference type="PROSITE" id="PS50181">
    <property type="entry name" value="FBOX"/>
    <property type="match status" value="1"/>
</dbReference>
<dbReference type="Gene3D" id="1.20.1280.50">
    <property type="match status" value="1"/>
</dbReference>
<evidence type="ECO:0000313" key="3">
    <source>
        <dbReference type="Proteomes" id="UP001291926"/>
    </source>
</evidence>